<reference evidence="2" key="1">
    <citation type="journal article" date="1999" name="Cytogenet. Cell Genet.">
        <title>Multiple mono- and polymorphic Y-linked copies of the SRY HMG-box in microtidae.</title>
        <authorList>
            <person name="Bullejos M."/>
            <person name="Sanchez A."/>
            <person name="Burgos M."/>
            <person name="Jimenez R."/>
            <person name="Diaz De La Guardia R."/>
        </authorList>
    </citation>
    <scope>NUCLEOTIDE SEQUENCE</scope>
    <source>
        <tissue evidence="2">Spleen</tissue>
    </source>
</reference>
<feature type="non-terminal residue" evidence="2">
    <location>
        <position position="1"/>
    </location>
</feature>
<dbReference type="AlphaFoldDB" id="Q9QZ43"/>
<proteinExistence type="predicted"/>
<name>Q9QZ43_MICAR</name>
<organism evidence="2">
    <name type="scientific">Microtus arvalis</name>
    <name type="common">Common vole</name>
    <name type="synonym">Field vole</name>
    <dbReference type="NCBI Taxonomy" id="47230"/>
    <lineage>
        <taxon>Eukaryota</taxon>
        <taxon>Metazoa</taxon>
        <taxon>Chordata</taxon>
        <taxon>Craniata</taxon>
        <taxon>Vertebrata</taxon>
        <taxon>Euteleostomi</taxon>
        <taxon>Mammalia</taxon>
        <taxon>Eutheria</taxon>
        <taxon>Euarchontoglires</taxon>
        <taxon>Glires</taxon>
        <taxon>Rodentia</taxon>
        <taxon>Myomorpha</taxon>
        <taxon>Muroidea</taxon>
        <taxon>Cricetidae</taxon>
        <taxon>Arvicolinae</taxon>
        <taxon>Microtus</taxon>
    </lineage>
</organism>
<sequence>AVVSWSEAQVGSGEPQHAKHRDQQATGIPVEMPYRSRTKAIFPRGTETEDP</sequence>
<protein>
    <submittedName>
        <fullName evidence="2">HMG-box of SRY</fullName>
    </submittedName>
</protein>
<accession>Q9QZ43</accession>
<evidence type="ECO:0000313" key="2">
    <source>
        <dbReference type="EMBL" id="CAB57965.1"/>
    </source>
</evidence>
<dbReference type="EMBL" id="AJ132867">
    <property type="protein sequence ID" value="CAB57965.1"/>
    <property type="molecule type" value="Genomic_DNA"/>
</dbReference>
<feature type="non-terminal residue" evidence="2">
    <location>
        <position position="51"/>
    </location>
</feature>
<feature type="region of interest" description="Disordered" evidence="1">
    <location>
        <begin position="1"/>
        <end position="51"/>
    </location>
</feature>
<evidence type="ECO:0000256" key="1">
    <source>
        <dbReference type="SAM" id="MobiDB-lite"/>
    </source>
</evidence>
<gene>
    <name evidence="2" type="primary">SRY</name>
</gene>